<organism evidence="2">
    <name type="scientific">Amphora coffeiformis</name>
    <dbReference type="NCBI Taxonomy" id="265554"/>
    <lineage>
        <taxon>Eukaryota</taxon>
        <taxon>Sar</taxon>
        <taxon>Stramenopiles</taxon>
        <taxon>Ochrophyta</taxon>
        <taxon>Bacillariophyta</taxon>
        <taxon>Bacillariophyceae</taxon>
        <taxon>Bacillariophycidae</taxon>
        <taxon>Thalassiophysales</taxon>
        <taxon>Catenulaceae</taxon>
        <taxon>Amphora</taxon>
    </lineage>
</organism>
<dbReference type="EMBL" id="HBIM01003895">
    <property type="protein sequence ID" value="CAE0405327.1"/>
    <property type="molecule type" value="Transcribed_RNA"/>
</dbReference>
<feature type="compositionally biased region" description="Low complexity" evidence="1">
    <location>
        <begin position="152"/>
        <end position="178"/>
    </location>
</feature>
<reference evidence="2" key="1">
    <citation type="submission" date="2021-01" db="EMBL/GenBank/DDBJ databases">
        <authorList>
            <person name="Corre E."/>
            <person name="Pelletier E."/>
            <person name="Niang G."/>
            <person name="Scheremetjew M."/>
            <person name="Finn R."/>
            <person name="Kale V."/>
            <person name="Holt S."/>
            <person name="Cochrane G."/>
            <person name="Meng A."/>
            <person name="Brown T."/>
            <person name="Cohen L."/>
        </authorList>
    </citation>
    <scope>NUCLEOTIDE SEQUENCE</scope>
    <source>
        <strain evidence="2">CCMP127</strain>
    </source>
</reference>
<evidence type="ECO:0000313" key="2">
    <source>
        <dbReference type="EMBL" id="CAE0405327.1"/>
    </source>
</evidence>
<feature type="region of interest" description="Disordered" evidence="1">
    <location>
        <begin position="25"/>
        <end position="178"/>
    </location>
</feature>
<feature type="compositionally biased region" description="Basic residues" evidence="1">
    <location>
        <begin position="47"/>
        <end position="58"/>
    </location>
</feature>
<protein>
    <submittedName>
        <fullName evidence="2">Uncharacterized protein</fullName>
    </submittedName>
</protein>
<feature type="region of interest" description="Disordered" evidence="1">
    <location>
        <begin position="1"/>
        <end position="20"/>
    </location>
</feature>
<gene>
    <name evidence="2" type="ORF">ACOF00016_LOCUS3354</name>
</gene>
<evidence type="ECO:0000256" key="1">
    <source>
        <dbReference type="SAM" id="MobiDB-lite"/>
    </source>
</evidence>
<sequence>MGEVEQEPQRPRRPSLGERVASFVLRSTPEEFNNKNNNTETPPTSPVKRRPSLGRLIRRPSLGNSPEKARRRSSVTSNNNNNNNGGSGAFSPQKRRPSLGKSVTKIMNSLGVGSSRHQSTSKTPSSDDETADGNASFNDLEDPGSTDSMGTSASSQRANSSLSASSSSLSPSQSVLQSIGDHEQRLTMCLDKIQEQIESNLAMATARIENGGEDSFAAHSGAILSMRKAHKNRIVHASTATARTKLQGLRRAIQTGKAGTKAEQKAALRDIFATLKQESAEAVVPVDEALMEELRQMKATEK</sequence>
<dbReference type="AlphaFoldDB" id="A0A7S3L171"/>
<accession>A0A7S3L171</accession>
<proteinExistence type="predicted"/>
<feature type="compositionally biased region" description="Polar residues" evidence="1">
    <location>
        <begin position="105"/>
        <end position="124"/>
    </location>
</feature>
<name>A0A7S3L171_9STRA</name>